<dbReference type="EMBL" id="BT123185">
    <property type="protein sequence ID" value="ADE76521.1"/>
    <property type="molecule type" value="mRNA"/>
</dbReference>
<organism evidence="2">
    <name type="scientific">Picea sitchensis</name>
    <name type="common">Sitka spruce</name>
    <name type="synonym">Pinus sitchensis</name>
    <dbReference type="NCBI Taxonomy" id="3332"/>
    <lineage>
        <taxon>Eukaryota</taxon>
        <taxon>Viridiplantae</taxon>
        <taxon>Streptophyta</taxon>
        <taxon>Embryophyta</taxon>
        <taxon>Tracheophyta</taxon>
        <taxon>Spermatophyta</taxon>
        <taxon>Pinopsida</taxon>
        <taxon>Pinidae</taxon>
        <taxon>Conifers I</taxon>
        <taxon>Pinales</taxon>
        <taxon>Pinaceae</taxon>
        <taxon>Picea</taxon>
    </lineage>
</organism>
<dbReference type="AlphaFoldDB" id="D5AAF2"/>
<dbReference type="InterPro" id="IPR036322">
    <property type="entry name" value="WD40_repeat_dom_sf"/>
</dbReference>
<protein>
    <submittedName>
        <fullName evidence="2">Uncharacterized protein</fullName>
    </submittedName>
</protein>
<name>D5AAF2_PICSI</name>
<dbReference type="SUPFAM" id="SSF50978">
    <property type="entry name" value="WD40 repeat-like"/>
    <property type="match status" value="1"/>
</dbReference>
<evidence type="ECO:0000313" key="2">
    <source>
        <dbReference type="EMBL" id="ADE76521.1"/>
    </source>
</evidence>
<dbReference type="PANTHER" id="PTHR44083">
    <property type="entry name" value="TOPLESS-RELATED PROTEIN 1-RELATED"/>
    <property type="match status" value="1"/>
</dbReference>
<accession>D5AAF2</accession>
<sequence length="238" mass="26030">MDNATPAPHPAVSAGPIGLGAAANPAALLKRPRTPPNAPLGDYQSADSDHIRKRARTIGQSGDEVSYPGPNLPQGLYSQDDLPKTVQRTLHHGSPVMNMDFHPLQQTILLVGTHVGEIGVWEVGSQERLAHRNFKVWDLGSCSAPMQTTGSSSQGSCCSGQSCCVESRWFFVWQNCAPKQQHRAALVRCLQPPPESALSFLHQFQRPQRQGHQFYLRCYGSGEHSNFSTVAIMHQKSV</sequence>
<feature type="region of interest" description="Disordered" evidence="1">
    <location>
        <begin position="29"/>
        <end position="49"/>
    </location>
</feature>
<dbReference type="GO" id="GO:0006355">
    <property type="term" value="P:regulation of DNA-templated transcription"/>
    <property type="evidence" value="ECO:0007669"/>
    <property type="project" value="InterPro"/>
</dbReference>
<dbReference type="Gene3D" id="2.130.10.10">
    <property type="entry name" value="YVTN repeat-like/Quinoprotein amine dehydrogenase"/>
    <property type="match status" value="1"/>
</dbReference>
<evidence type="ECO:0000256" key="1">
    <source>
        <dbReference type="SAM" id="MobiDB-lite"/>
    </source>
</evidence>
<reference evidence="2" key="1">
    <citation type="submission" date="2010-04" db="EMBL/GenBank/DDBJ databases">
        <authorList>
            <person name="Reid K.E."/>
            <person name="Liao N."/>
            <person name="Chan S."/>
            <person name="Docking R."/>
            <person name="Taylor G."/>
            <person name="Moore R."/>
            <person name="Mayo M."/>
            <person name="Munro S."/>
            <person name="King J."/>
            <person name="Yanchuk A."/>
            <person name="Holt R."/>
            <person name="Jones S."/>
            <person name="Marra M."/>
            <person name="Ritland C.E."/>
            <person name="Ritland K."/>
            <person name="Bohlmann J."/>
        </authorList>
    </citation>
    <scope>NUCLEOTIDE SEQUENCE</scope>
    <source>
        <tissue evidence="2">Bud</tissue>
    </source>
</reference>
<dbReference type="InterPro" id="IPR027728">
    <property type="entry name" value="Topless_fam"/>
</dbReference>
<proteinExistence type="evidence at transcript level"/>
<dbReference type="InterPro" id="IPR015943">
    <property type="entry name" value="WD40/YVTN_repeat-like_dom_sf"/>
</dbReference>
<dbReference type="PANTHER" id="PTHR44083:SF45">
    <property type="entry name" value="TOPLESS-RELATED PROTEIN 1"/>
    <property type="match status" value="1"/>
</dbReference>